<sequence length="102" mass="11048">MSMRKRLAVSTSSTGLDQLDDLAVVLIEEKNNTAKAPKSPIFIFPHSDQQQAASSPSAHPKFAGAKRSKTDFTTTPTDKPVKKSRSSTHDQDPLGSLAVLER</sequence>
<proteinExistence type="predicted"/>
<dbReference type="AlphaFoldDB" id="A0A8T1VZU9"/>
<organism evidence="2 3">
    <name type="scientific">Phytophthora boehmeriae</name>
    <dbReference type="NCBI Taxonomy" id="109152"/>
    <lineage>
        <taxon>Eukaryota</taxon>
        <taxon>Sar</taxon>
        <taxon>Stramenopiles</taxon>
        <taxon>Oomycota</taxon>
        <taxon>Peronosporomycetes</taxon>
        <taxon>Peronosporales</taxon>
        <taxon>Peronosporaceae</taxon>
        <taxon>Phytophthora</taxon>
    </lineage>
</organism>
<evidence type="ECO:0000313" key="2">
    <source>
        <dbReference type="EMBL" id="KAG7386937.1"/>
    </source>
</evidence>
<dbReference type="Proteomes" id="UP000693981">
    <property type="component" value="Unassembled WGS sequence"/>
</dbReference>
<evidence type="ECO:0000313" key="3">
    <source>
        <dbReference type="Proteomes" id="UP000693981"/>
    </source>
</evidence>
<keyword evidence="3" id="KW-1185">Reference proteome</keyword>
<feature type="region of interest" description="Disordered" evidence="1">
    <location>
        <begin position="47"/>
        <end position="102"/>
    </location>
</feature>
<dbReference type="EMBL" id="JAGDFL010000494">
    <property type="protein sequence ID" value="KAG7386937.1"/>
    <property type="molecule type" value="Genomic_DNA"/>
</dbReference>
<reference evidence="2" key="1">
    <citation type="submission" date="2021-02" db="EMBL/GenBank/DDBJ databases">
        <authorList>
            <person name="Palmer J.M."/>
        </authorList>
    </citation>
    <scope>NUCLEOTIDE SEQUENCE</scope>
    <source>
        <strain evidence="2">SCRP23</strain>
    </source>
</reference>
<name>A0A8T1VZU9_9STRA</name>
<gene>
    <name evidence="2" type="ORF">PHYBOEH_008436</name>
</gene>
<accession>A0A8T1VZU9</accession>
<protein>
    <submittedName>
        <fullName evidence="2">Uncharacterized protein</fullName>
    </submittedName>
</protein>
<feature type="compositionally biased region" description="Low complexity" evidence="1">
    <location>
        <begin position="47"/>
        <end position="60"/>
    </location>
</feature>
<evidence type="ECO:0000256" key="1">
    <source>
        <dbReference type="SAM" id="MobiDB-lite"/>
    </source>
</evidence>
<comment type="caution">
    <text evidence="2">The sequence shown here is derived from an EMBL/GenBank/DDBJ whole genome shotgun (WGS) entry which is preliminary data.</text>
</comment>